<dbReference type="Pfam" id="PF02237">
    <property type="entry name" value="BPL_C"/>
    <property type="match status" value="1"/>
</dbReference>
<evidence type="ECO:0000313" key="5">
    <source>
        <dbReference type="EMBL" id="GGF31327.1"/>
    </source>
</evidence>
<evidence type="ECO:0000259" key="4">
    <source>
        <dbReference type="PROSITE" id="PS51733"/>
    </source>
</evidence>
<dbReference type="Proteomes" id="UP000632454">
    <property type="component" value="Unassembled WGS sequence"/>
</dbReference>
<dbReference type="CDD" id="cd16442">
    <property type="entry name" value="BPL"/>
    <property type="match status" value="1"/>
</dbReference>
<gene>
    <name evidence="5" type="ORF">GCM10007298_28940</name>
</gene>
<dbReference type="InterPro" id="IPR004408">
    <property type="entry name" value="Biotin_CoA_COase_ligase"/>
</dbReference>
<dbReference type="InterPro" id="IPR004143">
    <property type="entry name" value="BPL_LPL_catalytic"/>
</dbReference>
<proteinExistence type="predicted"/>
<dbReference type="Gene3D" id="2.30.30.100">
    <property type="match status" value="1"/>
</dbReference>
<reference evidence="6" key="1">
    <citation type="journal article" date="2019" name="Int. J. Syst. Evol. Microbiol.">
        <title>The Global Catalogue of Microorganisms (GCM) 10K type strain sequencing project: providing services to taxonomists for standard genome sequencing and annotation.</title>
        <authorList>
            <consortium name="The Broad Institute Genomics Platform"/>
            <consortium name="The Broad Institute Genome Sequencing Center for Infectious Disease"/>
            <person name="Wu L."/>
            <person name="Ma J."/>
        </authorList>
    </citation>
    <scope>NUCLEOTIDE SEQUENCE [LARGE SCALE GENOMIC DNA]</scope>
    <source>
        <strain evidence="6">CCM 7855</strain>
    </source>
</reference>
<comment type="caution">
    <text evidence="5">The sequence shown here is derived from an EMBL/GenBank/DDBJ whole genome shotgun (WGS) entry which is preliminary data.</text>
</comment>
<keyword evidence="6" id="KW-1185">Reference proteome</keyword>
<dbReference type="InterPro" id="IPR003142">
    <property type="entry name" value="BPL_C"/>
</dbReference>
<evidence type="ECO:0000256" key="2">
    <source>
        <dbReference type="ARBA" id="ARBA00023267"/>
    </source>
</evidence>
<accession>A0ABQ1UZK8</accession>
<dbReference type="SUPFAM" id="SSF55681">
    <property type="entry name" value="Class II aaRS and biotin synthetases"/>
    <property type="match status" value="1"/>
</dbReference>
<dbReference type="PROSITE" id="PS51733">
    <property type="entry name" value="BPL_LPL_CATALYTIC"/>
    <property type="match status" value="1"/>
</dbReference>
<evidence type="ECO:0000256" key="3">
    <source>
        <dbReference type="ARBA" id="ARBA00024227"/>
    </source>
</evidence>
<dbReference type="Pfam" id="PF03099">
    <property type="entry name" value="BPL_LplA_LipB"/>
    <property type="match status" value="1"/>
</dbReference>
<dbReference type="RefSeq" id="WP_188490682.1">
    <property type="nucleotide sequence ID" value="NZ_BMCS01000002.1"/>
</dbReference>
<evidence type="ECO:0000313" key="6">
    <source>
        <dbReference type="Proteomes" id="UP000632454"/>
    </source>
</evidence>
<evidence type="ECO:0000256" key="1">
    <source>
        <dbReference type="ARBA" id="ARBA00022598"/>
    </source>
</evidence>
<feature type="domain" description="BPL/LPL catalytic" evidence="4">
    <location>
        <begin position="16"/>
        <end position="199"/>
    </location>
</feature>
<dbReference type="Gene3D" id="3.30.930.10">
    <property type="entry name" value="Bira Bifunctional Protein, Domain 2"/>
    <property type="match status" value="1"/>
</dbReference>
<protein>
    <recommendedName>
        <fullName evidence="3">biotin--[biotin carboxyl-carrier protein] ligase</fullName>
        <ecNumber evidence="3">6.3.4.15</ecNumber>
    </recommendedName>
</protein>
<dbReference type="InterPro" id="IPR045864">
    <property type="entry name" value="aa-tRNA-synth_II/BPL/LPL"/>
</dbReference>
<dbReference type="EC" id="6.3.4.15" evidence="3"/>
<dbReference type="PANTHER" id="PTHR12835:SF5">
    <property type="entry name" value="BIOTIN--PROTEIN LIGASE"/>
    <property type="match status" value="1"/>
</dbReference>
<organism evidence="5 6">
    <name type="scientific">Williamsia phyllosphaerae</name>
    <dbReference type="NCBI Taxonomy" id="885042"/>
    <lineage>
        <taxon>Bacteria</taxon>
        <taxon>Bacillati</taxon>
        <taxon>Actinomycetota</taxon>
        <taxon>Actinomycetes</taxon>
        <taxon>Mycobacteriales</taxon>
        <taxon>Nocardiaceae</taxon>
        <taxon>Williamsia</taxon>
    </lineage>
</organism>
<dbReference type="GO" id="GO:0016874">
    <property type="term" value="F:ligase activity"/>
    <property type="evidence" value="ECO:0007669"/>
    <property type="project" value="UniProtKB-KW"/>
</dbReference>
<name>A0ABQ1UZK8_9NOCA</name>
<keyword evidence="1 5" id="KW-0436">Ligase</keyword>
<sequence>MTSHPDPSALEPELIGRAAGAYWRSIEVVAQTGSTNADLVARCAHDDAVGHVLIADHQVAGRGRHGRVWSSPTGAQLAMSAAVGSGGAAAAGVLGWLPLLTGVAAVRAIRTVTGVDAVLKWPNDVLVDGSKVAGILAELAHGAHPAVVIGLGINTGLTVADLPVPTATSLNLHTDTPVDRSALAGAVLAELADGLRSWPDDIAALTAAYREVCSTIGARVRMELPGDRSIVGTARDVDAFGRIVVLADGESHPTALAAGDVTHLRAIPGS</sequence>
<dbReference type="PANTHER" id="PTHR12835">
    <property type="entry name" value="BIOTIN PROTEIN LIGASE"/>
    <property type="match status" value="1"/>
</dbReference>
<dbReference type="NCBIfam" id="TIGR00121">
    <property type="entry name" value="birA_ligase"/>
    <property type="match status" value="1"/>
</dbReference>
<dbReference type="EMBL" id="BMCS01000002">
    <property type="protein sequence ID" value="GGF31327.1"/>
    <property type="molecule type" value="Genomic_DNA"/>
</dbReference>
<keyword evidence="2" id="KW-0092">Biotin</keyword>